<reference evidence="2" key="1">
    <citation type="submission" date="2020-11" db="EMBL/GenBank/DDBJ databases">
        <title>Isolation and identification of active actinomycetes.</title>
        <authorList>
            <person name="Yu B."/>
        </authorList>
    </citation>
    <scope>NUCLEOTIDE SEQUENCE</scope>
    <source>
        <strain evidence="2">NEAU-YB345</strain>
    </source>
</reference>
<feature type="transmembrane region" description="Helical" evidence="1">
    <location>
        <begin position="106"/>
        <end position="126"/>
    </location>
</feature>
<organism evidence="2 4">
    <name type="scientific">Streptacidiphilus fuscans</name>
    <dbReference type="NCBI Taxonomy" id="2789292"/>
    <lineage>
        <taxon>Bacteria</taxon>
        <taxon>Bacillati</taxon>
        <taxon>Actinomycetota</taxon>
        <taxon>Actinomycetes</taxon>
        <taxon>Kitasatosporales</taxon>
        <taxon>Streptomycetaceae</taxon>
        <taxon>Streptacidiphilus</taxon>
    </lineage>
</organism>
<dbReference type="Proteomes" id="UP000657385">
    <property type="component" value="Unassembled WGS sequence"/>
</dbReference>
<keyword evidence="1" id="KW-1133">Transmembrane helix</keyword>
<keyword evidence="1" id="KW-0812">Transmembrane</keyword>
<keyword evidence="4" id="KW-1185">Reference proteome</keyword>
<evidence type="ECO:0000256" key="1">
    <source>
        <dbReference type="SAM" id="Phobius"/>
    </source>
</evidence>
<evidence type="ECO:0000313" key="4">
    <source>
        <dbReference type="Proteomes" id="UP000657385"/>
    </source>
</evidence>
<sequence>MPASSKNKRGIDSTLLIVAGLIAEIGLALALLIWHQNSASIQHGAVPTRYAVTLLLIALVAVPLTCAVALARFRVSQAWRTLLGILGAVVAGSLVLTAFTSSTAGVGYLLIPLAALPLGVIAKSLWETK</sequence>
<accession>A0A931B5V6</accession>
<proteinExistence type="predicted"/>
<evidence type="ECO:0000313" key="2">
    <source>
        <dbReference type="EMBL" id="MBF9071654.1"/>
    </source>
</evidence>
<feature type="transmembrane region" description="Helical" evidence="1">
    <location>
        <begin position="15"/>
        <end position="35"/>
    </location>
</feature>
<protein>
    <submittedName>
        <fullName evidence="2">Uncharacterized protein</fullName>
    </submittedName>
</protein>
<keyword evidence="1" id="KW-0472">Membrane</keyword>
<evidence type="ECO:0000313" key="3">
    <source>
        <dbReference type="EMBL" id="MBF9072859.1"/>
    </source>
</evidence>
<feature type="transmembrane region" description="Helical" evidence="1">
    <location>
        <begin position="82"/>
        <end position="100"/>
    </location>
</feature>
<name>A0A931B5V6_9ACTN</name>
<dbReference type="EMBL" id="JADPRT010000019">
    <property type="protein sequence ID" value="MBF9072859.1"/>
    <property type="molecule type" value="Genomic_DNA"/>
</dbReference>
<dbReference type="EMBL" id="JADPRT010000012">
    <property type="protein sequence ID" value="MBF9071654.1"/>
    <property type="molecule type" value="Genomic_DNA"/>
</dbReference>
<dbReference type="AlphaFoldDB" id="A0A931B5V6"/>
<comment type="caution">
    <text evidence="2">The sequence shown here is derived from an EMBL/GenBank/DDBJ whole genome shotgun (WGS) entry which is preliminary data.</text>
</comment>
<gene>
    <name evidence="2" type="ORF">I2501_26890</name>
    <name evidence="3" type="ORF">I2501_33080</name>
</gene>
<dbReference type="RefSeq" id="WP_196196805.1">
    <property type="nucleotide sequence ID" value="NZ_JADPRT010000012.1"/>
</dbReference>
<feature type="transmembrane region" description="Helical" evidence="1">
    <location>
        <begin position="50"/>
        <end position="70"/>
    </location>
</feature>